<organism evidence="2 3">
    <name type="scientific">Odynerus spinipes</name>
    <dbReference type="NCBI Taxonomy" id="1348599"/>
    <lineage>
        <taxon>Eukaryota</taxon>
        <taxon>Metazoa</taxon>
        <taxon>Ecdysozoa</taxon>
        <taxon>Arthropoda</taxon>
        <taxon>Hexapoda</taxon>
        <taxon>Insecta</taxon>
        <taxon>Pterygota</taxon>
        <taxon>Neoptera</taxon>
        <taxon>Endopterygota</taxon>
        <taxon>Hymenoptera</taxon>
        <taxon>Apocrita</taxon>
        <taxon>Aculeata</taxon>
        <taxon>Vespoidea</taxon>
        <taxon>Vespidae</taxon>
        <taxon>Eumeninae</taxon>
        <taxon>Odynerus</taxon>
    </lineage>
</organism>
<accession>A0AAD9VKI8</accession>
<name>A0AAD9VKI8_9HYME</name>
<dbReference type="EMBL" id="JAIFRP010000547">
    <property type="protein sequence ID" value="KAK2578131.1"/>
    <property type="molecule type" value="Genomic_DNA"/>
</dbReference>
<reference evidence="2" key="2">
    <citation type="journal article" date="2023" name="Commun. Biol.">
        <title>Intrasexual cuticular hydrocarbon dimorphism in a wasp sheds light on hydrocarbon biosynthesis genes in Hymenoptera.</title>
        <authorList>
            <person name="Moris V.C."/>
            <person name="Podsiadlowski L."/>
            <person name="Martin S."/>
            <person name="Oeyen J.P."/>
            <person name="Donath A."/>
            <person name="Petersen M."/>
            <person name="Wilbrandt J."/>
            <person name="Misof B."/>
            <person name="Liedtke D."/>
            <person name="Thamm M."/>
            <person name="Scheiner R."/>
            <person name="Schmitt T."/>
            <person name="Niehuis O."/>
        </authorList>
    </citation>
    <scope>NUCLEOTIDE SEQUENCE</scope>
    <source>
        <strain evidence="2">GBR_01_08_01A</strain>
    </source>
</reference>
<evidence type="ECO:0000313" key="3">
    <source>
        <dbReference type="Proteomes" id="UP001258017"/>
    </source>
</evidence>
<proteinExistence type="predicted"/>
<gene>
    <name evidence="2" type="ORF">KPH14_012594</name>
</gene>
<feature type="region of interest" description="Disordered" evidence="1">
    <location>
        <begin position="1"/>
        <end position="36"/>
    </location>
</feature>
<dbReference type="AlphaFoldDB" id="A0AAD9VKI8"/>
<feature type="region of interest" description="Disordered" evidence="1">
    <location>
        <begin position="59"/>
        <end position="84"/>
    </location>
</feature>
<reference evidence="2" key="1">
    <citation type="submission" date="2021-08" db="EMBL/GenBank/DDBJ databases">
        <authorList>
            <person name="Misof B."/>
            <person name="Oliver O."/>
            <person name="Podsiadlowski L."/>
            <person name="Donath A."/>
            <person name="Peters R."/>
            <person name="Mayer C."/>
            <person name="Rust J."/>
            <person name="Gunkel S."/>
            <person name="Lesny P."/>
            <person name="Martin S."/>
            <person name="Oeyen J.P."/>
            <person name="Petersen M."/>
            <person name="Panagiotis P."/>
            <person name="Wilbrandt J."/>
            <person name="Tanja T."/>
        </authorList>
    </citation>
    <scope>NUCLEOTIDE SEQUENCE</scope>
    <source>
        <strain evidence="2">GBR_01_08_01A</strain>
        <tissue evidence="2">Thorax + abdomen</tissue>
    </source>
</reference>
<evidence type="ECO:0000313" key="2">
    <source>
        <dbReference type="EMBL" id="KAK2578131.1"/>
    </source>
</evidence>
<keyword evidence="3" id="KW-1185">Reference proteome</keyword>
<comment type="caution">
    <text evidence="2">The sequence shown here is derived from an EMBL/GenBank/DDBJ whole genome shotgun (WGS) entry which is preliminary data.</text>
</comment>
<evidence type="ECO:0000256" key="1">
    <source>
        <dbReference type="SAM" id="MobiDB-lite"/>
    </source>
</evidence>
<dbReference type="Proteomes" id="UP001258017">
    <property type="component" value="Unassembled WGS sequence"/>
</dbReference>
<sequence length="84" mass="8740">MMSTSGLKYSGGKIALHSDPGEGQSGGAHRGEEKRAAGCSFDASRVRHRGVHDRLWAAQVSGQSAGRSHPCPEGASPNCIPSRP</sequence>
<protein>
    <submittedName>
        <fullName evidence="2">Uncharacterized protein</fullName>
    </submittedName>
</protein>